<dbReference type="PANTHER" id="PTHR47942:SF63">
    <property type="entry name" value="PENTATRICOPEPTIDE REPEAT-CONTAINING PROTEIN"/>
    <property type="match status" value="1"/>
</dbReference>
<reference evidence="4" key="2">
    <citation type="submission" date="2015-01" db="EMBL/GenBank/DDBJ databases">
        <title>Evolutionary Origins and Diversification of the Mycorrhizal Mutualists.</title>
        <authorList>
            <consortium name="DOE Joint Genome Institute"/>
            <consortium name="Mycorrhizal Genomics Consortium"/>
            <person name="Kohler A."/>
            <person name="Kuo A."/>
            <person name="Nagy L.G."/>
            <person name="Floudas D."/>
            <person name="Copeland A."/>
            <person name="Barry K.W."/>
            <person name="Cichocki N."/>
            <person name="Veneault-Fourrey C."/>
            <person name="LaButti K."/>
            <person name="Lindquist E.A."/>
            <person name="Lipzen A."/>
            <person name="Lundell T."/>
            <person name="Morin E."/>
            <person name="Murat C."/>
            <person name="Riley R."/>
            <person name="Ohm R."/>
            <person name="Sun H."/>
            <person name="Tunlid A."/>
            <person name="Henrissat B."/>
            <person name="Grigoriev I.V."/>
            <person name="Hibbett D.S."/>
            <person name="Martin F."/>
        </authorList>
    </citation>
    <scope>NUCLEOTIDE SEQUENCE [LARGE SCALE GENOMIC DNA]</scope>
    <source>
        <strain evidence="4">Foug A</strain>
    </source>
</reference>
<gene>
    <name evidence="3" type="ORF">SCLCIDRAFT_1212700</name>
</gene>
<sequence>MLSACQFHRHSLYHLQKIYFTSSTIVRAFTVLHVPENKHGSKPQDASIARERKVQRAQLNNLLLAADRLLDSKHAHTIQPYLMSKISASKFYNSYRWVAFVRLIRFALSRQLFSVAIALYDRLLNEGFAPLSSIRARMTALKLVDSSKNIRDTLDPLKQQFADDAYDTQTFMQLLYFMLTVKNAPATFVEEAAQAYMTAKQIEASACPDLIGEVVSINMRAGRLGAAQRWLRAFEDSCKTVGDQLVATPYAEMIDALMRVDPRNTPALRSVLEDMRAAGVSPNASIFNTLMRVNAKQQRYQEAFELYRVLMQRRCEHLMPNDVTFKIVLCAVRVMDQKRRAKRPYIVDPRQIFRDMLECHLQQTEGQPKGRSTSLSASAFQSALRTFIARGDYLGAFIVVRLLDTFGFSADLESYRIVLTRLFLRIRRESRSGRRPSEYRLADFLMHLRADEAPDLNTMSSRIQETTLSASASASPPFATAAETVTHLLALGDPHRLGDDDLYDVTPSTPLTQSKGHRQVPTVSMLIGDSEPPHNHRCSPVPLARLLQKVFLGAIWASSPRTSNLHFQGVVEKAVGDARKRMVPEIAPVNPRKVAELHQHLERKQGLPFVASRRRKSARAGWEINFEGEDDRGI</sequence>
<evidence type="ECO:0000256" key="1">
    <source>
        <dbReference type="ARBA" id="ARBA00022737"/>
    </source>
</evidence>
<keyword evidence="4" id="KW-1185">Reference proteome</keyword>
<dbReference type="InterPro" id="IPR011990">
    <property type="entry name" value="TPR-like_helical_dom_sf"/>
</dbReference>
<accession>A0A0C3DWR6</accession>
<dbReference type="PANTHER" id="PTHR47942">
    <property type="entry name" value="TETRATRICOPEPTIDE REPEAT (TPR)-LIKE SUPERFAMILY PROTEIN-RELATED"/>
    <property type="match status" value="1"/>
</dbReference>
<dbReference type="AlphaFoldDB" id="A0A0C3DWR6"/>
<evidence type="ECO:0008006" key="5">
    <source>
        <dbReference type="Google" id="ProtNLM"/>
    </source>
</evidence>
<organism evidence="3 4">
    <name type="scientific">Scleroderma citrinum Foug A</name>
    <dbReference type="NCBI Taxonomy" id="1036808"/>
    <lineage>
        <taxon>Eukaryota</taxon>
        <taxon>Fungi</taxon>
        <taxon>Dikarya</taxon>
        <taxon>Basidiomycota</taxon>
        <taxon>Agaricomycotina</taxon>
        <taxon>Agaricomycetes</taxon>
        <taxon>Agaricomycetidae</taxon>
        <taxon>Boletales</taxon>
        <taxon>Sclerodermatineae</taxon>
        <taxon>Sclerodermataceae</taxon>
        <taxon>Scleroderma</taxon>
    </lineage>
</organism>
<dbReference type="InParanoid" id="A0A0C3DWR6"/>
<dbReference type="OrthoDB" id="185373at2759"/>
<evidence type="ECO:0000256" key="2">
    <source>
        <dbReference type="PROSITE-ProRule" id="PRU00708"/>
    </source>
</evidence>
<feature type="repeat" description="PPR" evidence="2">
    <location>
        <begin position="283"/>
        <end position="317"/>
    </location>
</feature>
<proteinExistence type="predicted"/>
<dbReference type="InterPro" id="IPR002885">
    <property type="entry name" value="PPR_rpt"/>
</dbReference>
<reference evidence="3 4" key="1">
    <citation type="submission" date="2014-04" db="EMBL/GenBank/DDBJ databases">
        <authorList>
            <consortium name="DOE Joint Genome Institute"/>
            <person name="Kuo A."/>
            <person name="Kohler A."/>
            <person name="Nagy L.G."/>
            <person name="Floudas D."/>
            <person name="Copeland A."/>
            <person name="Barry K.W."/>
            <person name="Cichocki N."/>
            <person name="Veneault-Fourrey C."/>
            <person name="LaButti K."/>
            <person name="Lindquist E.A."/>
            <person name="Lipzen A."/>
            <person name="Lundell T."/>
            <person name="Morin E."/>
            <person name="Murat C."/>
            <person name="Sun H."/>
            <person name="Tunlid A."/>
            <person name="Henrissat B."/>
            <person name="Grigoriev I.V."/>
            <person name="Hibbett D.S."/>
            <person name="Martin F."/>
            <person name="Nordberg H.P."/>
            <person name="Cantor M.N."/>
            <person name="Hua S.X."/>
        </authorList>
    </citation>
    <scope>NUCLEOTIDE SEQUENCE [LARGE SCALE GENOMIC DNA]</scope>
    <source>
        <strain evidence="3 4">Foug A</strain>
    </source>
</reference>
<dbReference type="EMBL" id="KN822025">
    <property type="protein sequence ID" value="KIM65020.1"/>
    <property type="molecule type" value="Genomic_DNA"/>
</dbReference>
<evidence type="ECO:0000313" key="4">
    <source>
        <dbReference type="Proteomes" id="UP000053989"/>
    </source>
</evidence>
<protein>
    <recommendedName>
        <fullName evidence="5">Pentacotripeptide-repeat region of PRORP domain-containing protein</fullName>
    </recommendedName>
</protein>
<name>A0A0C3DWR6_9AGAM</name>
<dbReference type="PROSITE" id="PS51375">
    <property type="entry name" value="PPR"/>
    <property type="match status" value="1"/>
</dbReference>
<dbReference type="STRING" id="1036808.A0A0C3DWR6"/>
<dbReference type="Proteomes" id="UP000053989">
    <property type="component" value="Unassembled WGS sequence"/>
</dbReference>
<dbReference type="Gene3D" id="1.25.40.10">
    <property type="entry name" value="Tetratricopeptide repeat domain"/>
    <property type="match status" value="1"/>
</dbReference>
<dbReference type="InterPro" id="IPR051222">
    <property type="entry name" value="PPR/CCM1_RNA-binding"/>
</dbReference>
<evidence type="ECO:0000313" key="3">
    <source>
        <dbReference type="EMBL" id="KIM65020.1"/>
    </source>
</evidence>
<dbReference type="HOGENOM" id="CLU_026252_0_0_1"/>
<dbReference type="Pfam" id="PF13812">
    <property type="entry name" value="PPR_3"/>
    <property type="match status" value="1"/>
</dbReference>
<keyword evidence="1" id="KW-0677">Repeat</keyword>